<dbReference type="EMBL" id="CM042016">
    <property type="protein sequence ID" value="KAI3699346.1"/>
    <property type="molecule type" value="Genomic_DNA"/>
</dbReference>
<keyword evidence="2" id="KW-1185">Reference proteome</keyword>
<protein>
    <submittedName>
        <fullName evidence="1">Uncharacterized protein</fullName>
    </submittedName>
</protein>
<dbReference type="Proteomes" id="UP001055811">
    <property type="component" value="Linkage Group LG08"/>
</dbReference>
<gene>
    <name evidence="1" type="ORF">L2E82_43598</name>
</gene>
<evidence type="ECO:0000313" key="1">
    <source>
        <dbReference type="EMBL" id="KAI3699346.1"/>
    </source>
</evidence>
<accession>A0ACB8ZPC4</accession>
<sequence length="521" mass="58161">MHHQNEMNYASSSSYYNYHQSDIQNPTPNPPFDHFPSTTTASAPPDPSIYYSPDYSNNHPSAYYPNDHHNGPVHSFDSSNPSYDPSSMPSWYYYQSYDQNQNQAAVEFGGATVDESVYAYTGGNSGRQGESSKAAAVRFDDYGRPIDVSDDGKNEQIESMEALKNDKIDGRVYPYTGGSNVRKDQPSRVPAMRFDDYGRPITFGTESGNEQRGSIASLDAAKMVKATPKVQVNEDVKNGVQKFRVILLSEGGGTGDMDVLCQIGLDGIRILDPATNRTLKLYSLETVTRWEVLDSNIFAFWTKTSIDVDSRRVRLKSNSYTTTNILDMVAAASIQFKEMDGVTISEQTAEKKKVFPDWKNLIKPGNEEKDHWVPDEASTKCTACNTYFGAFVRRHHCRNCGDIFCDKCTQGRIALTSEANAQQVRVCDQCLAEVTQRLSHANELTGKASGFNRHEDLAKKLQEEMEKKRKNTESKSNVADARMKEVECPTCTVHLQVEVPVSGSKTIECSVCQHPFLVNAH</sequence>
<reference evidence="1 2" key="2">
    <citation type="journal article" date="2022" name="Mol. Ecol. Resour.">
        <title>The genomes of chicory, endive, great burdock and yacon provide insights into Asteraceae paleo-polyploidization history and plant inulin production.</title>
        <authorList>
            <person name="Fan W."/>
            <person name="Wang S."/>
            <person name="Wang H."/>
            <person name="Wang A."/>
            <person name="Jiang F."/>
            <person name="Liu H."/>
            <person name="Zhao H."/>
            <person name="Xu D."/>
            <person name="Zhang Y."/>
        </authorList>
    </citation>
    <scope>NUCLEOTIDE SEQUENCE [LARGE SCALE GENOMIC DNA]</scope>
    <source>
        <strain evidence="2">cv. Punajuju</strain>
        <tissue evidence="1">Leaves</tissue>
    </source>
</reference>
<reference evidence="2" key="1">
    <citation type="journal article" date="2022" name="Mol. Ecol. Resour.">
        <title>The genomes of chicory, endive, great burdock and yacon provide insights into Asteraceae palaeo-polyploidization history and plant inulin production.</title>
        <authorList>
            <person name="Fan W."/>
            <person name="Wang S."/>
            <person name="Wang H."/>
            <person name="Wang A."/>
            <person name="Jiang F."/>
            <person name="Liu H."/>
            <person name="Zhao H."/>
            <person name="Xu D."/>
            <person name="Zhang Y."/>
        </authorList>
    </citation>
    <scope>NUCLEOTIDE SEQUENCE [LARGE SCALE GENOMIC DNA]</scope>
    <source>
        <strain evidence="2">cv. Punajuju</strain>
    </source>
</reference>
<comment type="caution">
    <text evidence="1">The sequence shown here is derived from an EMBL/GenBank/DDBJ whole genome shotgun (WGS) entry which is preliminary data.</text>
</comment>
<evidence type="ECO:0000313" key="2">
    <source>
        <dbReference type="Proteomes" id="UP001055811"/>
    </source>
</evidence>
<name>A0ACB8ZPC4_CICIN</name>
<proteinExistence type="predicted"/>
<organism evidence="1 2">
    <name type="scientific">Cichorium intybus</name>
    <name type="common">Chicory</name>
    <dbReference type="NCBI Taxonomy" id="13427"/>
    <lineage>
        <taxon>Eukaryota</taxon>
        <taxon>Viridiplantae</taxon>
        <taxon>Streptophyta</taxon>
        <taxon>Embryophyta</taxon>
        <taxon>Tracheophyta</taxon>
        <taxon>Spermatophyta</taxon>
        <taxon>Magnoliopsida</taxon>
        <taxon>eudicotyledons</taxon>
        <taxon>Gunneridae</taxon>
        <taxon>Pentapetalae</taxon>
        <taxon>asterids</taxon>
        <taxon>campanulids</taxon>
        <taxon>Asterales</taxon>
        <taxon>Asteraceae</taxon>
        <taxon>Cichorioideae</taxon>
        <taxon>Cichorieae</taxon>
        <taxon>Cichoriinae</taxon>
        <taxon>Cichorium</taxon>
    </lineage>
</organism>